<feature type="transmembrane region" description="Helical" evidence="4">
    <location>
        <begin position="73"/>
        <end position="95"/>
    </location>
</feature>
<name>A0A9D2L3C9_9BACT</name>
<dbReference type="PANTHER" id="PTHR43280">
    <property type="entry name" value="ARAC-FAMILY TRANSCRIPTIONAL REGULATOR"/>
    <property type="match status" value="1"/>
</dbReference>
<dbReference type="InterPro" id="IPR001387">
    <property type="entry name" value="Cro/C1-type_HTH"/>
</dbReference>
<dbReference type="PROSITE" id="PS00041">
    <property type="entry name" value="HTH_ARAC_FAMILY_1"/>
    <property type="match status" value="1"/>
</dbReference>
<dbReference type="Proteomes" id="UP000824259">
    <property type="component" value="Unassembled WGS sequence"/>
</dbReference>
<evidence type="ECO:0000256" key="3">
    <source>
        <dbReference type="ARBA" id="ARBA00023163"/>
    </source>
</evidence>
<dbReference type="GO" id="GO:0043565">
    <property type="term" value="F:sequence-specific DNA binding"/>
    <property type="evidence" value="ECO:0007669"/>
    <property type="project" value="InterPro"/>
</dbReference>
<evidence type="ECO:0000256" key="1">
    <source>
        <dbReference type="ARBA" id="ARBA00023015"/>
    </source>
</evidence>
<feature type="transmembrane region" description="Helical" evidence="4">
    <location>
        <begin position="6"/>
        <end position="26"/>
    </location>
</feature>
<proteinExistence type="predicted"/>
<evidence type="ECO:0000256" key="2">
    <source>
        <dbReference type="ARBA" id="ARBA00023125"/>
    </source>
</evidence>
<comment type="caution">
    <text evidence="6">The sequence shown here is derived from an EMBL/GenBank/DDBJ whole genome shotgun (WGS) entry which is preliminary data.</text>
</comment>
<dbReference type="PROSITE" id="PS01124">
    <property type="entry name" value="HTH_ARAC_FAMILY_2"/>
    <property type="match status" value="1"/>
</dbReference>
<dbReference type="InterPro" id="IPR009057">
    <property type="entry name" value="Homeodomain-like_sf"/>
</dbReference>
<feature type="transmembrane region" description="Helical" evidence="4">
    <location>
        <begin position="107"/>
        <end position="127"/>
    </location>
</feature>
<gene>
    <name evidence="6" type="ORF">H9779_03945</name>
</gene>
<sequence length="374" mass="43888">MTHPLYGYSLGAALSLMLFFGVYFLVARTPDKPIFDNYLRSRRIMGVALLVLAANYAVHLFCEVRFLHPQGAIFMNLSTYFLSAWLFSSALTSLLDRSYLTCRRFMLHIVGWLFFTIVSGIVLLFLPKGFLRLIGLLVMAFWFFIYASRLAIRLVRTYRRAVRLVDDFHSDHIAAYIRWLSIFTYWAVVYGVGCGLLTFLPDRYIFLWILSSIPFYVYLFCSYMNYLLFYEQVERILETEMLSEPQISFLGERNMESPIPVCYLGIVEKLEKWIRQNGYTQSGLTIEDLADLLGTNRTYLSRYIKATYHVSFRDWITGLRLEYAKREMMEHPELTVSGISEKSGFLSLSYFTKIFTERESCSPARWRKMQVDRH</sequence>
<evidence type="ECO:0000259" key="5">
    <source>
        <dbReference type="PROSITE" id="PS01124"/>
    </source>
</evidence>
<keyword evidence="4" id="KW-0472">Membrane</keyword>
<evidence type="ECO:0000313" key="6">
    <source>
        <dbReference type="EMBL" id="HJA98737.1"/>
    </source>
</evidence>
<feature type="domain" description="HTH araC/xylS-type" evidence="5">
    <location>
        <begin position="268"/>
        <end position="369"/>
    </location>
</feature>
<dbReference type="PANTHER" id="PTHR43280:SF2">
    <property type="entry name" value="HTH-TYPE TRANSCRIPTIONAL REGULATOR EXSA"/>
    <property type="match status" value="1"/>
</dbReference>
<reference evidence="6" key="2">
    <citation type="submission" date="2021-04" db="EMBL/GenBank/DDBJ databases">
        <authorList>
            <person name="Gilroy R."/>
        </authorList>
    </citation>
    <scope>NUCLEOTIDE SEQUENCE</scope>
    <source>
        <strain evidence="6">CHK169-11906</strain>
    </source>
</reference>
<evidence type="ECO:0000256" key="4">
    <source>
        <dbReference type="SAM" id="Phobius"/>
    </source>
</evidence>
<keyword evidence="2" id="KW-0238">DNA-binding</keyword>
<dbReference type="Gene3D" id="1.10.10.60">
    <property type="entry name" value="Homeodomain-like"/>
    <property type="match status" value="2"/>
</dbReference>
<keyword evidence="3" id="KW-0804">Transcription</keyword>
<accession>A0A9D2L3C9</accession>
<feature type="transmembrane region" description="Helical" evidence="4">
    <location>
        <begin position="176"/>
        <end position="199"/>
    </location>
</feature>
<dbReference type="AlphaFoldDB" id="A0A9D2L3C9"/>
<dbReference type="Pfam" id="PF12833">
    <property type="entry name" value="HTH_18"/>
    <property type="match status" value="1"/>
</dbReference>
<dbReference type="InterPro" id="IPR018062">
    <property type="entry name" value="HTH_AraC-typ_CS"/>
</dbReference>
<feature type="transmembrane region" description="Helical" evidence="4">
    <location>
        <begin position="47"/>
        <end position="67"/>
    </location>
</feature>
<feature type="transmembrane region" description="Helical" evidence="4">
    <location>
        <begin position="133"/>
        <end position="155"/>
    </location>
</feature>
<evidence type="ECO:0000313" key="7">
    <source>
        <dbReference type="Proteomes" id="UP000824259"/>
    </source>
</evidence>
<keyword evidence="4" id="KW-0812">Transmembrane</keyword>
<reference evidence="6" key="1">
    <citation type="journal article" date="2021" name="PeerJ">
        <title>Extensive microbial diversity within the chicken gut microbiome revealed by metagenomics and culture.</title>
        <authorList>
            <person name="Gilroy R."/>
            <person name="Ravi A."/>
            <person name="Getino M."/>
            <person name="Pursley I."/>
            <person name="Horton D.L."/>
            <person name="Alikhan N.F."/>
            <person name="Baker D."/>
            <person name="Gharbi K."/>
            <person name="Hall N."/>
            <person name="Watson M."/>
            <person name="Adriaenssens E.M."/>
            <person name="Foster-Nyarko E."/>
            <person name="Jarju S."/>
            <person name="Secka A."/>
            <person name="Antonio M."/>
            <person name="Oren A."/>
            <person name="Chaudhuri R.R."/>
            <person name="La Ragione R."/>
            <person name="Hildebrand F."/>
            <person name="Pallen M.J."/>
        </authorList>
    </citation>
    <scope>NUCLEOTIDE SEQUENCE</scope>
    <source>
        <strain evidence="6">CHK169-11906</strain>
    </source>
</reference>
<feature type="transmembrane region" description="Helical" evidence="4">
    <location>
        <begin position="205"/>
        <end position="228"/>
    </location>
</feature>
<dbReference type="EMBL" id="DWYR01000011">
    <property type="protein sequence ID" value="HJA98737.1"/>
    <property type="molecule type" value="Genomic_DNA"/>
</dbReference>
<dbReference type="SUPFAM" id="SSF46689">
    <property type="entry name" value="Homeodomain-like"/>
    <property type="match status" value="1"/>
</dbReference>
<dbReference type="CDD" id="cd00093">
    <property type="entry name" value="HTH_XRE"/>
    <property type="match status" value="1"/>
</dbReference>
<dbReference type="InterPro" id="IPR018060">
    <property type="entry name" value="HTH_AraC"/>
</dbReference>
<organism evidence="6 7">
    <name type="scientific">Candidatus Alistipes avicola</name>
    <dbReference type="NCBI Taxonomy" id="2838432"/>
    <lineage>
        <taxon>Bacteria</taxon>
        <taxon>Pseudomonadati</taxon>
        <taxon>Bacteroidota</taxon>
        <taxon>Bacteroidia</taxon>
        <taxon>Bacteroidales</taxon>
        <taxon>Rikenellaceae</taxon>
        <taxon>Alistipes</taxon>
    </lineage>
</organism>
<protein>
    <submittedName>
        <fullName evidence="6">Helix-turn-helix transcriptional regulator</fullName>
    </submittedName>
</protein>
<dbReference type="GO" id="GO:0003700">
    <property type="term" value="F:DNA-binding transcription factor activity"/>
    <property type="evidence" value="ECO:0007669"/>
    <property type="project" value="InterPro"/>
</dbReference>
<dbReference type="SMART" id="SM00342">
    <property type="entry name" value="HTH_ARAC"/>
    <property type="match status" value="1"/>
</dbReference>
<keyword evidence="1" id="KW-0805">Transcription regulation</keyword>
<keyword evidence="4" id="KW-1133">Transmembrane helix</keyword>